<dbReference type="PANTHER" id="PTHR13256:SF16">
    <property type="entry name" value="ALPHA_BETA-TUBULIN-N-ACETYLTRANSFERASE 9"/>
    <property type="match status" value="1"/>
</dbReference>
<accession>A0A5B7IMS3</accession>
<dbReference type="InterPro" id="IPR039135">
    <property type="entry name" value="NAT9-like"/>
</dbReference>
<gene>
    <name evidence="5" type="primary">Nat9</name>
    <name evidence="5" type="ORF">E2C01_078520</name>
</gene>
<name>A0A5B7IMS3_PORTR</name>
<keyword evidence="3" id="KW-0012">Acyltransferase</keyword>
<dbReference type="Proteomes" id="UP000324222">
    <property type="component" value="Unassembled WGS sequence"/>
</dbReference>
<evidence type="ECO:0000256" key="3">
    <source>
        <dbReference type="ARBA" id="ARBA00023315"/>
    </source>
</evidence>
<dbReference type="OrthoDB" id="5043642at2759"/>
<dbReference type="InterPro" id="IPR016181">
    <property type="entry name" value="Acyl_CoA_acyltransferase"/>
</dbReference>
<keyword evidence="2 5" id="KW-0808">Transferase</keyword>
<keyword evidence="6" id="KW-1185">Reference proteome</keyword>
<dbReference type="GO" id="GO:0008080">
    <property type="term" value="F:N-acetyltransferase activity"/>
    <property type="evidence" value="ECO:0007669"/>
    <property type="project" value="InterPro"/>
</dbReference>
<dbReference type="PANTHER" id="PTHR13256">
    <property type="entry name" value="N-ACETYLTRANSFERASE 9"/>
    <property type="match status" value="1"/>
</dbReference>
<feature type="domain" description="N-acetyltransferase" evidence="4">
    <location>
        <begin position="13"/>
        <end position="158"/>
    </location>
</feature>
<reference evidence="5 6" key="1">
    <citation type="submission" date="2019-05" db="EMBL/GenBank/DDBJ databases">
        <title>Another draft genome of Portunus trituberculatus and its Hox gene families provides insights of decapod evolution.</title>
        <authorList>
            <person name="Jeong J.-H."/>
            <person name="Song I."/>
            <person name="Kim S."/>
            <person name="Choi T."/>
            <person name="Kim D."/>
            <person name="Ryu S."/>
            <person name="Kim W."/>
        </authorList>
    </citation>
    <scope>NUCLEOTIDE SEQUENCE [LARGE SCALE GENOMIC DNA]</scope>
    <source>
        <tissue evidence="5">Muscle</tissue>
    </source>
</reference>
<evidence type="ECO:0000256" key="2">
    <source>
        <dbReference type="ARBA" id="ARBA00022679"/>
    </source>
</evidence>
<organism evidence="5 6">
    <name type="scientific">Portunus trituberculatus</name>
    <name type="common">Swimming crab</name>
    <name type="synonym">Neptunus trituberculatus</name>
    <dbReference type="NCBI Taxonomy" id="210409"/>
    <lineage>
        <taxon>Eukaryota</taxon>
        <taxon>Metazoa</taxon>
        <taxon>Ecdysozoa</taxon>
        <taxon>Arthropoda</taxon>
        <taxon>Crustacea</taxon>
        <taxon>Multicrustacea</taxon>
        <taxon>Malacostraca</taxon>
        <taxon>Eumalacostraca</taxon>
        <taxon>Eucarida</taxon>
        <taxon>Decapoda</taxon>
        <taxon>Pleocyemata</taxon>
        <taxon>Brachyura</taxon>
        <taxon>Eubrachyura</taxon>
        <taxon>Portunoidea</taxon>
        <taxon>Portunidae</taxon>
        <taxon>Portuninae</taxon>
        <taxon>Portunus</taxon>
    </lineage>
</organism>
<proteinExistence type="inferred from homology"/>
<evidence type="ECO:0000259" key="4">
    <source>
        <dbReference type="Pfam" id="PF13302"/>
    </source>
</evidence>
<evidence type="ECO:0000313" key="5">
    <source>
        <dbReference type="EMBL" id="MPC83803.1"/>
    </source>
</evidence>
<comment type="caution">
    <text evidence="5">The sequence shown here is derived from an EMBL/GenBank/DDBJ whole genome shotgun (WGS) entry which is preliminary data.</text>
</comment>
<evidence type="ECO:0000256" key="1">
    <source>
        <dbReference type="ARBA" id="ARBA00009342"/>
    </source>
</evidence>
<dbReference type="InterPro" id="IPR000182">
    <property type="entry name" value="GNAT_dom"/>
</dbReference>
<dbReference type="Gene3D" id="3.40.630.30">
    <property type="match status" value="1"/>
</dbReference>
<dbReference type="EMBL" id="VSRR010063552">
    <property type="protein sequence ID" value="MPC83803.1"/>
    <property type="molecule type" value="Genomic_DNA"/>
</dbReference>
<dbReference type="AlphaFoldDB" id="A0A5B7IMS3"/>
<sequence>MRTNLKTRVVGQRVELVPYRSVHVERYHQWMSSEELRTLTASQRLTLEEEHRMQAAWMSDEDKCTFIILDRALLASRGSETEAMIGDTNLFLTDPEDRSMAEAEIMIAEPALRGTRRGWEAMLLMLRYGAEYLGVTRYQAKIGEGNTPSINMFTKMHFSEVGRSDAFQEVTLEVVVDQGWRGWLRENTPAFQCLPYTPQDE</sequence>
<protein>
    <submittedName>
        <fullName evidence="5">N-acetyltransferase 9</fullName>
    </submittedName>
</protein>
<dbReference type="Pfam" id="PF13302">
    <property type="entry name" value="Acetyltransf_3"/>
    <property type="match status" value="1"/>
</dbReference>
<evidence type="ECO:0000313" key="6">
    <source>
        <dbReference type="Proteomes" id="UP000324222"/>
    </source>
</evidence>
<comment type="similarity">
    <text evidence="1">Belongs to the acetyltransferase family. GNAT subfamily.</text>
</comment>
<dbReference type="SUPFAM" id="SSF55729">
    <property type="entry name" value="Acyl-CoA N-acyltransferases (Nat)"/>
    <property type="match status" value="1"/>
</dbReference>